<comment type="caution">
    <text evidence="2">The sequence shown here is derived from an EMBL/GenBank/DDBJ whole genome shotgun (WGS) entry which is preliminary data.</text>
</comment>
<accession>A0AAV9SI52</accession>
<evidence type="ECO:0000256" key="1">
    <source>
        <dbReference type="SAM" id="MobiDB-lite"/>
    </source>
</evidence>
<feature type="non-terminal residue" evidence="2">
    <location>
        <position position="57"/>
    </location>
</feature>
<protein>
    <submittedName>
        <fullName evidence="2">Uncharacterized protein</fullName>
    </submittedName>
</protein>
<dbReference type="EMBL" id="JAHHUM010000369">
    <property type="protein sequence ID" value="KAK5620342.1"/>
    <property type="molecule type" value="Genomic_DNA"/>
</dbReference>
<name>A0AAV9SI52_9TELE</name>
<feature type="region of interest" description="Disordered" evidence="1">
    <location>
        <begin position="1"/>
        <end position="57"/>
    </location>
</feature>
<reference evidence="2 3" key="1">
    <citation type="submission" date="2021-06" db="EMBL/GenBank/DDBJ databases">
        <authorList>
            <person name="Palmer J.M."/>
        </authorList>
    </citation>
    <scope>NUCLEOTIDE SEQUENCE [LARGE SCALE GENOMIC DNA]</scope>
    <source>
        <strain evidence="2 3">MEX-2019</strain>
        <tissue evidence="2">Muscle</tissue>
    </source>
</reference>
<proteinExistence type="predicted"/>
<evidence type="ECO:0000313" key="2">
    <source>
        <dbReference type="EMBL" id="KAK5620342.1"/>
    </source>
</evidence>
<sequence>MNAQRVFSSLLGADTDKQSMDGGLQEPTSSQHGNQFRRKQDSFLSNIQKGISNPREP</sequence>
<feature type="compositionally biased region" description="Polar residues" evidence="1">
    <location>
        <begin position="42"/>
        <end position="51"/>
    </location>
</feature>
<dbReference type="Proteomes" id="UP001311232">
    <property type="component" value="Unassembled WGS sequence"/>
</dbReference>
<gene>
    <name evidence="2" type="ORF">CRENBAI_025130</name>
</gene>
<evidence type="ECO:0000313" key="3">
    <source>
        <dbReference type="Proteomes" id="UP001311232"/>
    </source>
</evidence>
<keyword evidence="3" id="KW-1185">Reference proteome</keyword>
<dbReference type="AlphaFoldDB" id="A0AAV9SI52"/>
<organism evidence="2 3">
    <name type="scientific">Crenichthys baileyi</name>
    <name type="common">White River springfish</name>
    <dbReference type="NCBI Taxonomy" id="28760"/>
    <lineage>
        <taxon>Eukaryota</taxon>
        <taxon>Metazoa</taxon>
        <taxon>Chordata</taxon>
        <taxon>Craniata</taxon>
        <taxon>Vertebrata</taxon>
        <taxon>Euteleostomi</taxon>
        <taxon>Actinopterygii</taxon>
        <taxon>Neopterygii</taxon>
        <taxon>Teleostei</taxon>
        <taxon>Neoteleostei</taxon>
        <taxon>Acanthomorphata</taxon>
        <taxon>Ovalentaria</taxon>
        <taxon>Atherinomorphae</taxon>
        <taxon>Cyprinodontiformes</taxon>
        <taxon>Goodeidae</taxon>
        <taxon>Crenichthys</taxon>
    </lineage>
</organism>